<organism evidence="1 2">
    <name type="scientific">Catenulispora pinistramenti</name>
    <dbReference type="NCBI Taxonomy" id="2705254"/>
    <lineage>
        <taxon>Bacteria</taxon>
        <taxon>Bacillati</taxon>
        <taxon>Actinomycetota</taxon>
        <taxon>Actinomycetes</taxon>
        <taxon>Catenulisporales</taxon>
        <taxon>Catenulisporaceae</taxon>
        <taxon>Catenulispora</taxon>
    </lineage>
</organism>
<protein>
    <submittedName>
        <fullName evidence="1">Uncharacterized protein</fullName>
    </submittedName>
</protein>
<comment type="caution">
    <text evidence="1">The sequence shown here is derived from an EMBL/GenBank/DDBJ whole genome shotgun (WGS) entry which is preliminary data.</text>
</comment>
<evidence type="ECO:0000313" key="2">
    <source>
        <dbReference type="Proteomes" id="UP000730482"/>
    </source>
</evidence>
<keyword evidence="2" id="KW-1185">Reference proteome</keyword>
<dbReference type="EMBL" id="JAAFYZ010000001">
    <property type="protein sequence ID" value="MBS2545273.1"/>
    <property type="molecule type" value="Genomic_DNA"/>
</dbReference>
<proteinExistence type="predicted"/>
<dbReference type="RefSeq" id="WP_212006945.1">
    <property type="nucleotide sequence ID" value="NZ_JAAFYZ010000001.1"/>
</dbReference>
<reference evidence="1 2" key="1">
    <citation type="submission" date="2020-02" db="EMBL/GenBank/DDBJ databases">
        <title>Acidophilic actinobacteria isolated from forest soil.</title>
        <authorList>
            <person name="Golinska P."/>
        </authorList>
    </citation>
    <scope>NUCLEOTIDE SEQUENCE [LARGE SCALE GENOMIC DNA]</scope>
    <source>
        <strain evidence="1 2">NL8</strain>
    </source>
</reference>
<accession>A0ABS5KGH5</accession>
<gene>
    <name evidence="1" type="ORF">KGQ19_00175</name>
</gene>
<name>A0ABS5KGH5_9ACTN</name>
<sequence length="106" mass="11047">MGFKFSLILSRKISKSEINTLREAGCGQAEFSTDTLPTDASVTVARLDFDDTESPSLEEAIESGLAAVKAVPDLGIPGLNVPAQPAHLPAAEHEAAGDLVDALAEE</sequence>
<dbReference type="Proteomes" id="UP000730482">
    <property type="component" value="Unassembled WGS sequence"/>
</dbReference>
<evidence type="ECO:0000313" key="1">
    <source>
        <dbReference type="EMBL" id="MBS2545273.1"/>
    </source>
</evidence>